<gene>
    <name evidence="4" type="ORF">ARMSODRAFT_1018113</name>
    <name evidence="2" type="ORF">ARMSODRAFT_1028352</name>
    <name evidence="3" type="ORF">ARMSODRAFT_1028356</name>
</gene>
<evidence type="ECO:0000313" key="3">
    <source>
        <dbReference type="EMBL" id="PBK58319.1"/>
    </source>
</evidence>
<name>A0A2H3AHA2_9AGAR</name>
<feature type="region of interest" description="Disordered" evidence="1">
    <location>
        <begin position="29"/>
        <end position="85"/>
    </location>
</feature>
<dbReference type="EMBL" id="KZ293427">
    <property type="protein sequence ID" value="PBK69987.1"/>
    <property type="molecule type" value="Genomic_DNA"/>
</dbReference>
<keyword evidence="5" id="KW-1185">Reference proteome</keyword>
<feature type="region of interest" description="Disordered" evidence="1">
    <location>
        <begin position="1"/>
        <end position="20"/>
    </location>
</feature>
<reference evidence="2" key="2">
    <citation type="journal article" date="2017" name="Nat. Ecol. Evol.">
        <title>Lineage-specific genetic innovations streamline the genomes of Armillaria species to pathogenesis.</title>
        <authorList>
            <consortium name="DOE Joint Genome Institute"/>
            <person name="Sipos G."/>
            <person name="Prasanna A.N."/>
            <person name="Walter M.C."/>
            <person name="O'Connor E."/>
            <person name="Balint B."/>
            <person name="Krizsan K."/>
            <person name="Kiss B."/>
            <person name="Hess J."/>
            <person name="Varga T."/>
            <person name="Slot J."/>
            <person name="Riley R."/>
            <person name="Boka B."/>
            <person name="Rigling D."/>
            <person name="Barry K."/>
            <person name="Lee J."/>
            <person name="Mihaltcheva S."/>
            <person name="LaButti K."/>
            <person name="Lipzen A."/>
            <person name="Waldron R."/>
            <person name="Moloney N.M."/>
            <person name="Sperisen C."/>
            <person name="Kredics L."/>
            <person name="Vagvolgyi C."/>
            <person name="Patrignani A."/>
            <person name="Fitzpatrick D."/>
            <person name="Nagy I."/>
            <person name="Doyle S."/>
            <person name="Anderson J."/>
            <person name="Grigoriev I.V."/>
            <person name="Guldener U."/>
            <person name="Munsterkotter M."/>
            <person name="Nagy L.G."/>
        </authorList>
    </citation>
    <scope>NUCLEOTIDE SEQUENCE [LARGE SCALE GENOMIC DNA]</scope>
    <source>
        <strain evidence="2">28-4</strain>
    </source>
</reference>
<accession>A0A2H3AHA2</accession>
<sequence>MSASTIPIDPRLEGLDPTDPSDAYLIELYAQKPPVDDMATRQPGTCEPQNTNNDLPPRRFNSEGSSEDDTEGPFPFEDESNIDIGTPNPARAYQHSLQARSRIIKLLKEHKKYTQRSLTDLDNFAAAPTLEECLGMIFGSVLEVRDSLQAFQDTQEAEGWKMKDDLKKLVMLYSKAFILSSTAVSFIGEKATRAVLKALRDTKTKGLPAEDDVAGEETLLSEISKALGHNRHQVKEKLLLTVALPSGNQQANIAVVTSKIIGASSQIPATLQLYMRLALVRSQLIKYPELEANKFWPQVDHVCAGFLAKSKEKYTFALNGIYQQDLARFGEPEDVSKHYQTVKLDSPTLSPWVSILNAQFSRVQPRSLTKDKDERPVKRRRLATVSETED</sequence>
<evidence type="ECO:0000313" key="5">
    <source>
        <dbReference type="Proteomes" id="UP000218334"/>
    </source>
</evidence>
<evidence type="ECO:0000313" key="2">
    <source>
        <dbReference type="EMBL" id="PBK58315.1"/>
    </source>
</evidence>
<dbReference type="Proteomes" id="UP000218334">
    <property type="component" value="Unassembled WGS sequence"/>
</dbReference>
<dbReference type="EMBL" id="KZ293553">
    <property type="protein sequence ID" value="PBK58319.1"/>
    <property type="molecule type" value="Genomic_DNA"/>
</dbReference>
<evidence type="ECO:0000313" key="4">
    <source>
        <dbReference type="EMBL" id="PBK69987.1"/>
    </source>
</evidence>
<organism evidence="2 5">
    <name type="scientific">Armillaria solidipes</name>
    <dbReference type="NCBI Taxonomy" id="1076256"/>
    <lineage>
        <taxon>Eukaryota</taxon>
        <taxon>Fungi</taxon>
        <taxon>Dikarya</taxon>
        <taxon>Basidiomycota</taxon>
        <taxon>Agaricomycotina</taxon>
        <taxon>Agaricomycetes</taxon>
        <taxon>Agaricomycetidae</taxon>
        <taxon>Agaricales</taxon>
        <taxon>Marasmiineae</taxon>
        <taxon>Physalacriaceae</taxon>
        <taxon>Armillaria</taxon>
    </lineage>
</organism>
<proteinExistence type="predicted"/>
<protein>
    <submittedName>
        <fullName evidence="2">Uncharacterized protein</fullName>
    </submittedName>
</protein>
<feature type="region of interest" description="Disordered" evidence="1">
    <location>
        <begin position="366"/>
        <end position="390"/>
    </location>
</feature>
<dbReference type="EMBL" id="KZ293553">
    <property type="protein sequence ID" value="PBK58315.1"/>
    <property type="molecule type" value="Genomic_DNA"/>
</dbReference>
<feature type="compositionally biased region" description="Acidic residues" evidence="1">
    <location>
        <begin position="65"/>
        <end position="81"/>
    </location>
</feature>
<reference evidence="5" key="1">
    <citation type="journal article" date="2017" name="Nat. Ecol. Evol.">
        <title>Genome expansion and lineage-specific genetic innovations in the forest pathogenic fungi Armillaria.</title>
        <authorList>
            <person name="Sipos G."/>
            <person name="Prasanna A.N."/>
            <person name="Walter M.C."/>
            <person name="O'Connor E."/>
            <person name="Balint B."/>
            <person name="Krizsan K."/>
            <person name="Kiss B."/>
            <person name="Hess J."/>
            <person name="Varga T."/>
            <person name="Slot J."/>
            <person name="Riley R."/>
            <person name="Boka B."/>
            <person name="Rigling D."/>
            <person name="Barry K."/>
            <person name="Lee J."/>
            <person name="Mihaltcheva S."/>
            <person name="LaButti K."/>
            <person name="Lipzen A."/>
            <person name="Waldron R."/>
            <person name="Moloney N.M."/>
            <person name="Sperisen C."/>
            <person name="Kredics L."/>
            <person name="Vagvoelgyi C."/>
            <person name="Patrignani A."/>
            <person name="Fitzpatrick D."/>
            <person name="Nagy I."/>
            <person name="Doyle S."/>
            <person name="Anderson J.B."/>
            <person name="Grigoriev I.V."/>
            <person name="Gueldener U."/>
            <person name="Muensterkoetter M."/>
            <person name="Nagy L.G."/>
        </authorList>
    </citation>
    <scope>NUCLEOTIDE SEQUENCE [LARGE SCALE GENOMIC DNA]</scope>
    <source>
        <strain evidence="5">28-4</strain>
    </source>
</reference>
<evidence type="ECO:0000256" key="1">
    <source>
        <dbReference type="SAM" id="MobiDB-lite"/>
    </source>
</evidence>
<dbReference type="AlphaFoldDB" id="A0A2H3AHA2"/>